<organism evidence="2 3">
    <name type="scientific">Tulasnella calospora MUT 4182</name>
    <dbReference type="NCBI Taxonomy" id="1051891"/>
    <lineage>
        <taxon>Eukaryota</taxon>
        <taxon>Fungi</taxon>
        <taxon>Dikarya</taxon>
        <taxon>Basidiomycota</taxon>
        <taxon>Agaricomycotina</taxon>
        <taxon>Agaricomycetes</taxon>
        <taxon>Cantharellales</taxon>
        <taxon>Tulasnellaceae</taxon>
        <taxon>Tulasnella</taxon>
    </lineage>
</organism>
<accession>A0A0C3QJ31</accession>
<sequence length="293" mass="32070">MIFETCDRVEEVPTAPQPETFHDVLPVQIPGLQSALSGVILPAVRPWDQGAEPSAENKDVPDPETGCGRRPKRSAQSRRLPGRFREILPEGPAPMVPVAQPSVVPPVSNTPPSPHIPGTNTADSDGDMEMEDQDFGSVQEPTKVYQTLRNAFNVFREYKSLPLRIPDEGAPLESFAVENVALDTENLAEKLKEAIKPFDNMSTYRLGHWYHNCGGVLSRSNLAALIADVLKAEDFRKDDLPGTSTIDKLNAALDELDIGKMESEEPGERVGGDGWVEESVRIEIPTGVKQAEP</sequence>
<feature type="compositionally biased region" description="Basic residues" evidence="1">
    <location>
        <begin position="69"/>
        <end position="82"/>
    </location>
</feature>
<proteinExistence type="predicted"/>
<reference evidence="2 3" key="1">
    <citation type="submission" date="2014-04" db="EMBL/GenBank/DDBJ databases">
        <authorList>
            <consortium name="DOE Joint Genome Institute"/>
            <person name="Kuo A."/>
            <person name="Girlanda M."/>
            <person name="Perotto S."/>
            <person name="Kohler A."/>
            <person name="Nagy L.G."/>
            <person name="Floudas D."/>
            <person name="Copeland A."/>
            <person name="Barry K.W."/>
            <person name="Cichocki N."/>
            <person name="Veneault-Fourrey C."/>
            <person name="LaButti K."/>
            <person name="Lindquist E.A."/>
            <person name="Lipzen A."/>
            <person name="Lundell T."/>
            <person name="Morin E."/>
            <person name="Murat C."/>
            <person name="Sun H."/>
            <person name="Tunlid A."/>
            <person name="Henrissat B."/>
            <person name="Grigoriev I.V."/>
            <person name="Hibbett D.S."/>
            <person name="Martin F."/>
            <person name="Nordberg H.P."/>
            <person name="Cantor M.N."/>
            <person name="Hua S.X."/>
        </authorList>
    </citation>
    <scope>NUCLEOTIDE SEQUENCE [LARGE SCALE GENOMIC DNA]</scope>
    <source>
        <strain evidence="2 3">MUT 4182</strain>
    </source>
</reference>
<evidence type="ECO:0000313" key="3">
    <source>
        <dbReference type="Proteomes" id="UP000054248"/>
    </source>
</evidence>
<dbReference type="EMBL" id="KN823030">
    <property type="protein sequence ID" value="KIO26094.1"/>
    <property type="molecule type" value="Genomic_DNA"/>
</dbReference>
<name>A0A0C3QJ31_9AGAM</name>
<evidence type="ECO:0000256" key="1">
    <source>
        <dbReference type="SAM" id="MobiDB-lite"/>
    </source>
</evidence>
<evidence type="ECO:0000313" key="2">
    <source>
        <dbReference type="EMBL" id="KIO26094.1"/>
    </source>
</evidence>
<dbReference type="AlphaFoldDB" id="A0A0C3QJ31"/>
<dbReference type="OrthoDB" id="3208495at2759"/>
<protein>
    <submittedName>
        <fullName evidence="2">Uncharacterized protein</fullName>
    </submittedName>
</protein>
<feature type="region of interest" description="Disordered" evidence="1">
    <location>
        <begin position="49"/>
        <end position="127"/>
    </location>
</feature>
<feature type="compositionally biased region" description="Low complexity" evidence="1">
    <location>
        <begin position="96"/>
        <end position="107"/>
    </location>
</feature>
<dbReference type="HOGENOM" id="CLU_950594_0_0_1"/>
<gene>
    <name evidence="2" type="ORF">M407DRAFT_24651</name>
</gene>
<dbReference type="Proteomes" id="UP000054248">
    <property type="component" value="Unassembled WGS sequence"/>
</dbReference>
<keyword evidence="3" id="KW-1185">Reference proteome</keyword>
<reference evidence="3" key="2">
    <citation type="submission" date="2015-01" db="EMBL/GenBank/DDBJ databases">
        <title>Evolutionary Origins and Diversification of the Mycorrhizal Mutualists.</title>
        <authorList>
            <consortium name="DOE Joint Genome Institute"/>
            <consortium name="Mycorrhizal Genomics Consortium"/>
            <person name="Kohler A."/>
            <person name="Kuo A."/>
            <person name="Nagy L.G."/>
            <person name="Floudas D."/>
            <person name="Copeland A."/>
            <person name="Barry K.W."/>
            <person name="Cichocki N."/>
            <person name="Veneault-Fourrey C."/>
            <person name="LaButti K."/>
            <person name="Lindquist E.A."/>
            <person name="Lipzen A."/>
            <person name="Lundell T."/>
            <person name="Morin E."/>
            <person name="Murat C."/>
            <person name="Riley R."/>
            <person name="Ohm R."/>
            <person name="Sun H."/>
            <person name="Tunlid A."/>
            <person name="Henrissat B."/>
            <person name="Grigoriev I.V."/>
            <person name="Hibbett D.S."/>
            <person name="Martin F."/>
        </authorList>
    </citation>
    <scope>NUCLEOTIDE SEQUENCE [LARGE SCALE GENOMIC DNA]</scope>
    <source>
        <strain evidence="3">MUT 4182</strain>
    </source>
</reference>